<dbReference type="Gene3D" id="3.40.50.150">
    <property type="entry name" value="Vaccinia Virus protein VP39"/>
    <property type="match status" value="1"/>
</dbReference>
<comment type="caution">
    <text evidence="2">The sequence shown here is derived from an EMBL/GenBank/DDBJ whole genome shotgun (WGS) entry which is preliminary data.</text>
</comment>
<dbReference type="Proteomes" id="UP000248857">
    <property type="component" value="Unassembled WGS sequence"/>
</dbReference>
<protein>
    <submittedName>
        <fullName evidence="2">Demethylmenaquinone methyltransferase</fullName>
        <ecNumber evidence="2">2.1.1.163</ecNumber>
    </submittedName>
</protein>
<accession>A0A2W1JWB7</accession>
<dbReference type="EMBL" id="PQWO01000007">
    <property type="protein sequence ID" value="PZD73021.1"/>
    <property type="molecule type" value="Genomic_DNA"/>
</dbReference>
<dbReference type="GO" id="GO:0008757">
    <property type="term" value="F:S-adenosylmethionine-dependent methyltransferase activity"/>
    <property type="evidence" value="ECO:0007669"/>
    <property type="project" value="InterPro"/>
</dbReference>
<evidence type="ECO:0000313" key="3">
    <source>
        <dbReference type="Proteomes" id="UP000248857"/>
    </source>
</evidence>
<dbReference type="CDD" id="cd02440">
    <property type="entry name" value="AdoMet_MTases"/>
    <property type="match status" value="1"/>
</dbReference>
<organism evidence="2 3">
    <name type="scientific">Acaryochloris thomasi RCC1774</name>
    <dbReference type="NCBI Taxonomy" id="1764569"/>
    <lineage>
        <taxon>Bacteria</taxon>
        <taxon>Bacillati</taxon>
        <taxon>Cyanobacteriota</taxon>
        <taxon>Cyanophyceae</taxon>
        <taxon>Acaryochloridales</taxon>
        <taxon>Acaryochloridaceae</taxon>
        <taxon>Acaryochloris</taxon>
        <taxon>Acaryochloris thomasi</taxon>
    </lineage>
</organism>
<dbReference type="RefSeq" id="WP_110986566.1">
    <property type="nucleotide sequence ID" value="NZ_CAWNWM010000007.1"/>
</dbReference>
<dbReference type="PANTHER" id="PTHR42912">
    <property type="entry name" value="METHYLTRANSFERASE"/>
    <property type="match status" value="1"/>
</dbReference>
<dbReference type="InterPro" id="IPR029063">
    <property type="entry name" value="SAM-dependent_MTases_sf"/>
</dbReference>
<dbReference type="EC" id="2.1.1.163" evidence="2"/>
<dbReference type="InterPro" id="IPR050508">
    <property type="entry name" value="Methyltransf_Superfamily"/>
</dbReference>
<reference evidence="2 3" key="1">
    <citation type="journal article" date="2018" name="Sci. Rep.">
        <title>A novel species of the marine cyanobacterium Acaryochloris with a unique pigment content and lifestyle.</title>
        <authorList>
            <person name="Partensky F."/>
            <person name="Six C."/>
            <person name="Ratin M."/>
            <person name="Garczarek L."/>
            <person name="Vaulot D."/>
            <person name="Probert I."/>
            <person name="Calteau A."/>
            <person name="Gourvil P."/>
            <person name="Marie D."/>
            <person name="Grebert T."/>
            <person name="Bouchier C."/>
            <person name="Le Panse S."/>
            <person name="Gachenot M."/>
            <person name="Rodriguez F."/>
            <person name="Garrido J.L."/>
        </authorList>
    </citation>
    <scope>NUCLEOTIDE SEQUENCE [LARGE SCALE GENOMIC DNA]</scope>
    <source>
        <strain evidence="2 3">RCC1774</strain>
    </source>
</reference>
<feature type="domain" description="Methyltransferase type 11" evidence="1">
    <location>
        <begin position="139"/>
        <end position="236"/>
    </location>
</feature>
<dbReference type="GO" id="GO:0032259">
    <property type="term" value="P:methylation"/>
    <property type="evidence" value="ECO:0007669"/>
    <property type="project" value="UniProtKB-KW"/>
</dbReference>
<evidence type="ECO:0000259" key="1">
    <source>
        <dbReference type="Pfam" id="PF08241"/>
    </source>
</evidence>
<keyword evidence="2" id="KW-0808">Transferase</keyword>
<name>A0A2W1JWB7_9CYAN</name>
<sequence length="302" mass="33997">MTAAPGMASRIVNGLLAIDPVAKFAKHNARNMMIKRAESIGVHWLKESAALQARGSEVWEAERQALSQDIEYPDYYLTSFHAYESGNLSWDAATEVESAARAVHAKIWPELEAKGDAHLRQTYHDLLRQNIETDPQAILDVGCGAGMSTISLQAIYPDAQMTGLDLSDYFLAIANHRTPQQNIQWLHRPAEETQLPDQSFDLVSICLVVHELPQEATRKILQEARRLLRPQGHLAIMDMNPQAEFVQRLPPYVLTLLKSTEPYLDDYFSLDIEQAVQESGFMLPKVFVNSPRHRTLIAQIQG</sequence>
<dbReference type="OrthoDB" id="505670at2"/>
<proteinExistence type="predicted"/>
<gene>
    <name evidence="2" type="primary">menG_2</name>
    <name evidence="2" type="ORF">C1752_02876</name>
</gene>
<dbReference type="Pfam" id="PF08241">
    <property type="entry name" value="Methyltransf_11"/>
    <property type="match status" value="1"/>
</dbReference>
<keyword evidence="2" id="KW-0489">Methyltransferase</keyword>
<dbReference type="PANTHER" id="PTHR42912:SF80">
    <property type="entry name" value="METHYLTRANSFERASE DOMAIN-CONTAINING PROTEIN"/>
    <property type="match status" value="1"/>
</dbReference>
<keyword evidence="3" id="KW-1185">Reference proteome</keyword>
<dbReference type="SUPFAM" id="SSF53335">
    <property type="entry name" value="S-adenosyl-L-methionine-dependent methyltransferases"/>
    <property type="match status" value="1"/>
</dbReference>
<dbReference type="GO" id="GO:0043770">
    <property type="term" value="F:demethylmenaquinone methyltransferase activity"/>
    <property type="evidence" value="ECO:0007669"/>
    <property type="project" value="UniProtKB-EC"/>
</dbReference>
<dbReference type="AlphaFoldDB" id="A0A2W1JWB7"/>
<evidence type="ECO:0000313" key="2">
    <source>
        <dbReference type="EMBL" id="PZD73021.1"/>
    </source>
</evidence>
<dbReference type="InterPro" id="IPR013216">
    <property type="entry name" value="Methyltransf_11"/>
</dbReference>